<organism evidence="3 4">
    <name type="scientific">Oleoguttula mirabilis</name>
    <dbReference type="NCBI Taxonomy" id="1507867"/>
    <lineage>
        <taxon>Eukaryota</taxon>
        <taxon>Fungi</taxon>
        <taxon>Dikarya</taxon>
        <taxon>Ascomycota</taxon>
        <taxon>Pezizomycotina</taxon>
        <taxon>Dothideomycetes</taxon>
        <taxon>Dothideomycetidae</taxon>
        <taxon>Mycosphaerellales</taxon>
        <taxon>Teratosphaeriaceae</taxon>
        <taxon>Oleoguttula</taxon>
    </lineage>
</organism>
<keyword evidence="2" id="KW-1133">Transmembrane helix</keyword>
<evidence type="ECO:0000256" key="1">
    <source>
        <dbReference type="SAM" id="MobiDB-lite"/>
    </source>
</evidence>
<feature type="region of interest" description="Disordered" evidence="1">
    <location>
        <begin position="55"/>
        <end position="76"/>
    </location>
</feature>
<feature type="region of interest" description="Disordered" evidence="1">
    <location>
        <begin position="1"/>
        <end position="25"/>
    </location>
</feature>
<evidence type="ECO:0000256" key="2">
    <source>
        <dbReference type="SAM" id="Phobius"/>
    </source>
</evidence>
<feature type="transmembrane region" description="Helical" evidence="2">
    <location>
        <begin position="423"/>
        <end position="443"/>
    </location>
</feature>
<accession>A0AAV9JCE1</accession>
<comment type="caution">
    <text evidence="3">The sequence shown here is derived from an EMBL/GenBank/DDBJ whole genome shotgun (WGS) entry which is preliminary data.</text>
</comment>
<feature type="transmembrane region" description="Helical" evidence="2">
    <location>
        <begin position="378"/>
        <end position="402"/>
    </location>
</feature>
<feature type="compositionally biased region" description="Basic and acidic residues" evidence="1">
    <location>
        <begin position="60"/>
        <end position="71"/>
    </location>
</feature>
<sequence>MSSSSGSKPSTSSTASSTLSSKRPLDPLTRTALRYTISPREYELLHEYLISRAPPQIKKRTPDPPRYEKITKSGSESGDYNVSAVRAAFRVFVAAYVGLKGWEVVTEKIASRQGGAGGGAAAKGKVVAPKYGSARVALSFSSILLFHRLLHRFFKRLRGSLLEESAEPFRRRNPRISHLLTSKYTPAVGASLAGFFLGVSPSDQMRMSIAIYIFTRSLEFGYNALEEGGYLWRSEDEGGKGKPWWFGSWLIMPFACGQLFHAFVFDRDCFPESYGRFMLDHSPEYIQLKPSAYVVGEGGKPWPGTFDIVDGLAELSKLRWPPFVSPILFPSIKQALPSGLALAKVSPITGPAHPGITHTSCALLHPHDPSCARTYLKYWIAAFPSVAKLFTLLYGAFALLAYKSLLKDPLPFVNTLSKRILRMALFITGAIGTSWGSICLFSNYLPRSTLPTQRWFLGGFLGGLWAFVARHGERSNFLYASRVSIDSLYKVGKKRGWWRGVKNGDVMVFVASLALLNVVYEARPGAVEAGAVRKGVSMLRGEGWLDRVAGKEATGEEAEATERSGKVEDEKKEE</sequence>
<protein>
    <submittedName>
        <fullName evidence="3">Uncharacterized protein</fullName>
    </submittedName>
</protein>
<dbReference type="Proteomes" id="UP001324427">
    <property type="component" value="Unassembled WGS sequence"/>
</dbReference>
<proteinExistence type="predicted"/>
<feature type="transmembrane region" description="Helical" evidence="2">
    <location>
        <begin position="455"/>
        <end position="472"/>
    </location>
</feature>
<feature type="compositionally biased region" description="Low complexity" evidence="1">
    <location>
        <begin position="1"/>
        <end position="21"/>
    </location>
</feature>
<name>A0AAV9JCE1_9PEZI</name>
<feature type="region of interest" description="Disordered" evidence="1">
    <location>
        <begin position="550"/>
        <end position="574"/>
    </location>
</feature>
<dbReference type="PANTHER" id="PTHR12459:SF19">
    <property type="entry name" value="TRANSMEMBRANE PROTEIN 135 N-TERMINAL DOMAIN-CONTAINING PROTEIN"/>
    <property type="match status" value="1"/>
</dbReference>
<keyword evidence="4" id="KW-1185">Reference proteome</keyword>
<dbReference type="InterPro" id="IPR026749">
    <property type="entry name" value="Tmem135"/>
</dbReference>
<evidence type="ECO:0000313" key="3">
    <source>
        <dbReference type="EMBL" id="KAK4542615.1"/>
    </source>
</evidence>
<dbReference type="PANTHER" id="PTHR12459">
    <property type="entry name" value="TRANSMEMBRANE PROTEIN 135-RELATED"/>
    <property type="match status" value="1"/>
</dbReference>
<dbReference type="EMBL" id="JAVFHQ010000040">
    <property type="protein sequence ID" value="KAK4542615.1"/>
    <property type="molecule type" value="Genomic_DNA"/>
</dbReference>
<dbReference type="AlphaFoldDB" id="A0AAV9JCE1"/>
<keyword evidence="2" id="KW-0812">Transmembrane</keyword>
<gene>
    <name evidence="3" type="ORF">LTR36_006663</name>
</gene>
<keyword evidence="2" id="KW-0472">Membrane</keyword>
<reference evidence="3 4" key="1">
    <citation type="submission" date="2021-11" db="EMBL/GenBank/DDBJ databases">
        <title>Black yeast isolated from Biological Soil Crust.</title>
        <authorList>
            <person name="Kurbessoian T."/>
        </authorList>
    </citation>
    <scope>NUCLEOTIDE SEQUENCE [LARGE SCALE GENOMIC DNA]</scope>
    <source>
        <strain evidence="3 4">CCFEE 5522</strain>
    </source>
</reference>
<evidence type="ECO:0000313" key="4">
    <source>
        <dbReference type="Proteomes" id="UP001324427"/>
    </source>
</evidence>